<dbReference type="EMBL" id="JASCZI010121825">
    <property type="protein sequence ID" value="MED6163055.1"/>
    <property type="molecule type" value="Genomic_DNA"/>
</dbReference>
<protein>
    <submittedName>
        <fullName evidence="1">Uncharacterized protein</fullName>
    </submittedName>
</protein>
<gene>
    <name evidence="1" type="ORF">PIB30_076316</name>
</gene>
<accession>A0ABU6URZ9</accession>
<organism evidence="1 2">
    <name type="scientific">Stylosanthes scabra</name>
    <dbReference type="NCBI Taxonomy" id="79078"/>
    <lineage>
        <taxon>Eukaryota</taxon>
        <taxon>Viridiplantae</taxon>
        <taxon>Streptophyta</taxon>
        <taxon>Embryophyta</taxon>
        <taxon>Tracheophyta</taxon>
        <taxon>Spermatophyta</taxon>
        <taxon>Magnoliopsida</taxon>
        <taxon>eudicotyledons</taxon>
        <taxon>Gunneridae</taxon>
        <taxon>Pentapetalae</taxon>
        <taxon>rosids</taxon>
        <taxon>fabids</taxon>
        <taxon>Fabales</taxon>
        <taxon>Fabaceae</taxon>
        <taxon>Papilionoideae</taxon>
        <taxon>50 kb inversion clade</taxon>
        <taxon>dalbergioids sensu lato</taxon>
        <taxon>Dalbergieae</taxon>
        <taxon>Pterocarpus clade</taxon>
        <taxon>Stylosanthes</taxon>
    </lineage>
</organism>
<name>A0ABU6URZ9_9FABA</name>
<reference evidence="1 2" key="1">
    <citation type="journal article" date="2023" name="Plants (Basel)">
        <title>Bridging the Gap: Combining Genomics and Transcriptomics Approaches to Understand Stylosanthes scabra, an Orphan Legume from the Brazilian Caatinga.</title>
        <authorList>
            <person name="Ferreira-Neto J.R.C."/>
            <person name="da Silva M.D."/>
            <person name="Binneck E."/>
            <person name="de Melo N.F."/>
            <person name="da Silva R.H."/>
            <person name="de Melo A.L.T.M."/>
            <person name="Pandolfi V."/>
            <person name="Bustamante F.O."/>
            <person name="Brasileiro-Vidal A.C."/>
            <person name="Benko-Iseppon A.M."/>
        </authorList>
    </citation>
    <scope>NUCLEOTIDE SEQUENCE [LARGE SCALE GENOMIC DNA]</scope>
    <source>
        <tissue evidence="1">Leaves</tissue>
    </source>
</reference>
<dbReference type="Proteomes" id="UP001341840">
    <property type="component" value="Unassembled WGS sequence"/>
</dbReference>
<evidence type="ECO:0000313" key="1">
    <source>
        <dbReference type="EMBL" id="MED6163055.1"/>
    </source>
</evidence>
<comment type="caution">
    <text evidence="1">The sequence shown here is derived from an EMBL/GenBank/DDBJ whole genome shotgun (WGS) entry which is preliminary data.</text>
</comment>
<keyword evidence="2" id="KW-1185">Reference proteome</keyword>
<evidence type="ECO:0000313" key="2">
    <source>
        <dbReference type="Proteomes" id="UP001341840"/>
    </source>
</evidence>
<proteinExistence type="predicted"/>
<sequence length="102" mass="11831">MNVDFQEQPEDNPMQDSFLDWNLRSPSPLYNLLNPITYSGQTSLILRQHTTDDTDYGEAKPNAERMLRQLSKLEPVPEKSEIYGMRIPNPWILSTDKVPKPQ</sequence>